<dbReference type="AlphaFoldDB" id="X1QPG7"/>
<accession>X1QPG7</accession>
<keyword evidence="2" id="KW-1133">Transmembrane helix</keyword>
<dbReference type="Pfam" id="PF14257">
    <property type="entry name" value="DUF4349"/>
    <property type="match status" value="1"/>
</dbReference>
<organism evidence="4">
    <name type="scientific">marine sediment metagenome</name>
    <dbReference type="NCBI Taxonomy" id="412755"/>
    <lineage>
        <taxon>unclassified sequences</taxon>
        <taxon>metagenomes</taxon>
        <taxon>ecological metagenomes</taxon>
    </lineage>
</organism>
<evidence type="ECO:0000256" key="1">
    <source>
        <dbReference type="SAM" id="MobiDB-lite"/>
    </source>
</evidence>
<keyword evidence="2" id="KW-0472">Membrane</keyword>
<sequence>MPAVISPGQEEGYKETGADALPSTEEERMIVRTGDMSLIVEDIVDARDEIAQLAVSFDGYVVSSQVWGEEQDMKGYISIRVPDEKFDQALAELRELAVRVTSESTDSRDVTEEYVDFQSRLNNAEATESQYLALLEKATDVEDILNIYDSLSRVRNEIEQIKGRMQYLERTSSMSLITANLRPEVTAKPLVRVGWSALEALKSAVRGIVIFGQWLGTIALWLLIFIPIWGTILGLILWLRHKKKGG</sequence>
<dbReference type="EMBL" id="BARW01000864">
    <property type="protein sequence ID" value="GAI70422.1"/>
    <property type="molecule type" value="Genomic_DNA"/>
</dbReference>
<feature type="domain" description="DUF4349" evidence="3">
    <location>
        <begin position="28"/>
        <end position="238"/>
    </location>
</feature>
<reference evidence="4" key="1">
    <citation type="journal article" date="2014" name="Front. Microbiol.">
        <title>High frequency of phylogenetically diverse reductive dehalogenase-homologous genes in deep subseafloor sedimentary metagenomes.</title>
        <authorList>
            <person name="Kawai M."/>
            <person name="Futagami T."/>
            <person name="Toyoda A."/>
            <person name="Takaki Y."/>
            <person name="Nishi S."/>
            <person name="Hori S."/>
            <person name="Arai W."/>
            <person name="Tsubouchi T."/>
            <person name="Morono Y."/>
            <person name="Uchiyama I."/>
            <person name="Ito T."/>
            <person name="Fujiyama A."/>
            <person name="Inagaki F."/>
            <person name="Takami H."/>
        </authorList>
    </citation>
    <scope>NUCLEOTIDE SEQUENCE</scope>
    <source>
        <strain evidence="4">Expedition CK06-06</strain>
    </source>
</reference>
<feature type="region of interest" description="Disordered" evidence="1">
    <location>
        <begin position="1"/>
        <end position="23"/>
    </location>
</feature>
<feature type="transmembrane region" description="Helical" evidence="2">
    <location>
        <begin position="218"/>
        <end position="239"/>
    </location>
</feature>
<evidence type="ECO:0000256" key="2">
    <source>
        <dbReference type="SAM" id="Phobius"/>
    </source>
</evidence>
<evidence type="ECO:0000259" key="3">
    <source>
        <dbReference type="Pfam" id="PF14257"/>
    </source>
</evidence>
<dbReference type="InterPro" id="IPR025645">
    <property type="entry name" value="DUF4349"/>
</dbReference>
<gene>
    <name evidence="4" type="ORF">S12H4_03175</name>
</gene>
<evidence type="ECO:0000313" key="4">
    <source>
        <dbReference type="EMBL" id="GAI70422.1"/>
    </source>
</evidence>
<keyword evidence="2" id="KW-0812">Transmembrane</keyword>
<name>X1QPG7_9ZZZZ</name>
<proteinExistence type="predicted"/>
<comment type="caution">
    <text evidence="4">The sequence shown here is derived from an EMBL/GenBank/DDBJ whole genome shotgun (WGS) entry which is preliminary data.</text>
</comment>
<protein>
    <recommendedName>
        <fullName evidence="3">DUF4349 domain-containing protein</fullName>
    </recommendedName>
</protein>